<dbReference type="VEuPathDB" id="AmoebaDB:NAEGRDRAFT_53618"/>
<comment type="function">
    <text evidence="7">Putative phospholipase.</text>
</comment>
<dbReference type="EMBL" id="GG738916">
    <property type="protein sequence ID" value="EFC37614.1"/>
    <property type="molecule type" value="Genomic_DNA"/>
</dbReference>
<evidence type="ECO:0000256" key="7">
    <source>
        <dbReference type="RuleBase" id="RU364138"/>
    </source>
</evidence>
<evidence type="ECO:0000313" key="9">
    <source>
        <dbReference type="Proteomes" id="UP000006671"/>
    </source>
</evidence>
<dbReference type="Pfam" id="PF04916">
    <property type="entry name" value="Phospholip_B"/>
    <property type="match status" value="1"/>
</dbReference>
<dbReference type="RefSeq" id="XP_002670358.1">
    <property type="nucleotide sequence ID" value="XM_002670312.1"/>
</dbReference>
<dbReference type="EC" id="3.1.1.-" evidence="7"/>
<gene>
    <name evidence="8" type="ORF">NAEGRDRAFT_53618</name>
</gene>
<evidence type="ECO:0000256" key="1">
    <source>
        <dbReference type="ARBA" id="ARBA00007835"/>
    </source>
</evidence>
<evidence type="ECO:0000256" key="3">
    <source>
        <dbReference type="ARBA" id="ARBA00022801"/>
    </source>
</evidence>
<dbReference type="GeneID" id="8857565"/>
<comment type="similarity">
    <text evidence="1 7">Belongs to the phospholipase B-like family.</text>
</comment>
<keyword evidence="4 7" id="KW-0442">Lipid degradation</keyword>
<protein>
    <recommendedName>
        <fullName evidence="7">Phospholipase B-like</fullName>
        <ecNumber evidence="7">3.1.1.-</ecNumber>
    </recommendedName>
</protein>
<dbReference type="KEGG" id="ngr:NAEGRDRAFT_53618"/>
<dbReference type="GO" id="GO:0005576">
    <property type="term" value="C:extracellular region"/>
    <property type="evidence" value="ECO:0007669"/>
    <property type="project" value="TreeGrafter"/>
</dbReference>
<dbReference type="GO" id="GO:0009395">
    <property type="term" value="P:phospholipid catabolic process"/>
    <property type="evidence" value="ECO:0007669"/>
    <property type="project" value="TreeGrafter"/>
</dbReference>
<keyword evidence="3 7" id="KW-0378">Hydrolase</keyword>
<keyword evidence="9" id="KW-1185">Reference proteome</keyword>
<proteinExistence type="inferred from homology"/>
<organism evidence="9">
    <name type="scientific">Naegleria gruberi</name>
    <name type="common">Amoeba</name>
    <dbReference type="NCBI Taxonomy" id="5762"/>
    <lineage>
        <taxon>Eukaryota</taxon>
        <taxon>Discoba</taxon>
        <taxon>Heterolobosea</taxon>
        <taxon>Tetramitia</taxon>
        <taxon>Eutetramitia</taxon>
        <taxon>Vahlkampfiidae</taxon>
        <taxon>Naegleria</taxon>
    </lineage>
</organism>
<dbReference type="Proteomes" id="UP000006671">
    <property type="component" value="Unassembled WGS sequence"/>
</dbReference>
<dbReference type="PANTHER" id="PTHR12370:SF3">
    <property type="entry name" value="PHOSPHOLIPASE B-LIKE 2-RELATED"/>
    <property type="match status" value="1"/>
</dbReference>
<dbReference type="OMA" id="NERIAMY"/>
<keyword evidence="2" id="KW-0732">Signal</keyword>
<sequence>MMKTYTLNFANPLTKSRTVTFSSYPGSLGSNDDYYQTDGGLVVIETTIGILNNTLYDNTHPQSLLSWFRVVLANRMATSGREWFEVFSINNGGTYNNEWMILDVKKFIPGQAQLTKDLFWVIEQIPGTVVGSDQTNLLSTRGYFASYNVPFYPSIYEKTGYAEYVKKFPETYHYMSYDKCARSEIFRRDQHLVKDLPSMQRIMQYDNYHDEFSFGNPDWVISARDDLAPNVPNGQKSCGGGYDCKISSISKWNFVFFRSGPAHQFTPVFKFENQCGPQYSHVGLPLEWNFPWIQLDSRV</sequence>
<accession>D2VZZ3</accession>
<dbReference type="GO" id="GO:0004620">
    <property type="term" value="F:phospholipase activity"/>
    <property type="evidence" value="ECO:0007669"/>
    <property type="project" value="InterPro"/>
</dbReference>
<dbReference type="InParanoid" id="D2VZZ3"/>
<name>D2VZZ3_NAEGR</name>
<evidence type="ECO:0000256" key="6">
    <source>
        <dbReference type="ARBA" id="ARBA00023180"/>
    </source>
</evidence>
<keyword evidence="6" id="KW-0325">Glycoprotein</keyword>
<evidence type="ECO:0000313" key="8">
    <source>
        <dbReference type="EMBL" id="EFC37614.1"/>
    </source>
</evidence>
<dbReference type="AlphaFoldDB" id="D2VZZ3"/>
<evidence type="ECO:0000256" key="4">
    <source>
        <dbReference type="ARBA" id="ARBA00022963"/>
    </source>
</evidence>
<reference evidence="8 9" key="1">
    <citation type="journal article" date="2010" name="Cell">
        <title>The genome of Naegleria gruberi illuminates early eukaryotic versatility.</title>
        <authorList>
            <person name="Fritz-Laylin L.K."/>
            <person name="Prochnik S.E."/>
            <person name="Ginger M.L."/>
            <person name="Dacks J.B."/>
            <person name="Carpenter M.L."/>
            <person name="Field M.C."/>
            <person name="Kuo A."/>
            <person name="Paredez A."/>
            <person name="Chapman J."/>
            <person name="Pham J."/>
            <person name="Shu S."/>
            <person name="Neupane R."/>
            <person name="Cipriano M."/>
            <person name="Mancuso J."/>
            <person name="Tu H."/>
            <person name="Salamov A."/>
            <person name="Lindquist E."/>
            <person name="Shapiro H."/>
            <person name="Lucas S."/>
            <person name="Grigoriev I.V."/>
            <person name="Cande W.Z."/>
            <person name="Fulton C."/>
            <person name="Rokhsar D.S."/>
            <person name="Dawson S.C."/>
        </authorList>
    </citation>
    <scope>NUCLEOTIDE SEQUENCE [LARGE SCALE GENOMIC DNA]</scope>
    <source>
        <strain evidence="8 9">NEG-M</strain>
    </source>
</reference>
<dbReference type="PANTHER" id="PTHR12370">
    <property type="entry name" value="PHOSPHOLIPASE B-RELATED"/>
    <property type="match status" value="1"/>
</dbReference>
<dbReference type="Gene3D" id="3.60.60.30">
    <property type="match status" value="1"/>
</dbReference>
<dbReference type="OrthoDB" id="419508at2759"/>
<evidence type="ECO:0000256" key="5">
    <source>
        <dbReference type="ARBA" id="ARBA00023098"/>
    </source>
</evidence>
<keyword evidence="5 7" id="KW-0443">Lipid metabolism</keyword>
<evidence type="ECO:0000256" key="2">
    <source>
        <dbReference type="ARBA" id="ARBA00022729"/>
    </source>
</evidence>
<dbReference type="InterPro" id="IPR007000">
    <property type="entry name" value="PLipase_B-like"/>
</dbReference>
<dbReference type="eggNOG" id="KOG3774">
    <property type="taxonomic scope" value="Eukaryota"/>
</dbReference>